<keyword evidence="2 7" id="KW-0812">Transmembrane</keyword>
<keyword evidence="4 7" id="KW-0472">Membrane</keyword>
<dbReference type="GO" id="GO:0008932">
    <property type="term" value="F:lytic endotransglycosylase activity"/>
    <property type="evidence" value="ECO:0007669"/>
    <property type="project" value="UniProtKB-UniRule"/>
</dbReference>
<reference evidence="9 10" key="1">
    <citation type="submission" date="2015-07" db="EMBL/GenBank/DDBJ databases">
        <title>Genome sequencing of Kibdelosporangium phytohabitans.</title>
        <authorList>
            <person name="Qin S."/>
            <person name="Xing K."/>
        </authorList>
    </citation>
    <scope>NUCLEOTIDE SEQUENCE [LARGE SCALE GENOMIC DNA]</scope>
    <source>
        <strain evidence="9 10">KLBMP1111</strain>
    </source>
</reference>
<dbReference type="GO" id="GO:0009252">
    <property type="term" value="P:peptidoglycan biosynthetic process"/>
    <property type="evidence" value="ECO:0007669"/>
    <property type="project" value="UniProtKB-UniRule"/>
</dbReference>
<dbReference type="STRING" id="860235.AOZ06_36835"/>
<feature type="compositionally biased region" description="Basic and acidic residues" evidence="8">
    <location>
        <begin position="1"/>
        <end position="11"/>
    </location>
</feature>
<sequence>MFDNSRGHDQDDHDDYDDEPRRSRRKKRRSPTFWVIAVVVVALIAGGVWLGVTQVLGIGGFDDYDGAGESDIVVEVKPGQGTAGIGGTLEEKGVVASPRAFTSAGDDNPKVKAIQPGFYLMKTKMSGKAAVDRMTSKDARVGQLQIKPGTQLDDIKLPENKVAPGIFTLISNAGTVTMNGKKTGPTVEDLRKVAETTDLTQLGVPSWAVPFAAQAEPKRRLEGLITAGVYDVQPGMGAQELLTKVLKDAATMLDGWGMPKLAEKTGYTPYQLLIMGSLIQREGIEKDFGKISRVTYRRLADNIKLQYDSTINYVLDAPVVTTNSSARNTPGPYNSYLNFGLPPTPISAASKDALLAAAKPEDGPWVFFVKCYKDGTSCFAVTDAEHNQNIRDARARGAY</sequence>
<comment type="similarity">
    <text evidence="7">Belongs to the transglycosylase MltG family.</text>
</comment>
<evidence type="ECO:0000256" key="5">
    <source>
        <dbReference type="ARBA" id="ARBA00023239"/>
    </source>
</evidence>
<dbReference type="Proteomes" id="UP000063699">
    <property type="component" value="Chromosome"/>
</dbReference>
<dbReference type="Gene3D" id="3.30.1490.480">
    <property type="entry name" value="Endolytic murein transglycosylase"/>
    <property type="match status" value="1"/>
</dbReference>
<evidence type="ECO:0000256" key="8">
    <source>
        <dbReference type="SAM" id="MobiDB-lite"/>
    </source>
</evidence>
<dbReference type="OrthoDB" id="9814591at2"/>
<keyword evidence="10" id="KW-1185">Reference proteome</keyword>
<dbReference type="Pfam" id="PF02618">
    <property type="entry name" value="YceG"/>
    <property type="match status" value="1"/>
</dbReference>
<feature type="region of interest" description="Disordered" evidence="8">
    <location>
        <begin position="1"/>
        <end position="25"/>
    </location>
</feature>
<dbReference type="GO" id="GO:0071555">
    <property type="term" value="P:cell wall organization"/>
    <property type="evidence" value="ECO:0007669"/>
    <property type="project" value="UniProtKB-KW"/>
</dbReference>
<evidence type="ECO:0000256" key="1">
    <source>
        <dbReference type="ARBA" id="ARBA00022475"/>
    </source>
</evidence>
<feature type="transmembrane region" description="Helical" evidence="7">
    <location>
        <begin position="31"/>
        <end position="52"/>
    </location>
</feature>
<keyword evidence="3 7" id="KW-1133">Transmembrane helix</keyword>
<dbReference type="KEGG" id="kphy:AOZ06_36835"/>
<evidence type="ECO:0000256" key="3">
    <source>
        <dbReference type="ARBA" id="ARBA00022989"/>
    </source>
</evidence>
<dbReference type="EC" id="4.2.2.29" evidence="7"/>
<keyword evidence="1 7" id="KW-1003">Cell membrane</keyword>
<dbReference type="InterPro" id="IPR003770">
    <property type="entry name" value="MLTG-like"/>
</dbReference>
<evidence type="ECO:0000256" key="2">
    <source>
        <dbReference type="ARBA" id="ARBA00022692"/>
    </source>
</evidence>
<dbReference type="PANTHER" id="PTHR30518:SF2">
    <property type="entry name" value="ENDOLYTIC MUREIN TRANSGLYCOSYLASE"/>
    <property type="match status" value="1"/>
</dbReference>
<dbReference type="AlphaFoldDB" id="A0A0N9IA88"/>
<gene>
    <name evidence="7" type="primary">mltG</name>
    <name evidence="9" type="ORF">AOZ06_36835</name>
</gene>
<evidence type="ECO:0000256" key="7">
    <source>
        <dbReference type="HAMAP-Rule" id="MF_02065"/>
    </source>
</evidence>
<organism evidence="9 10">
    <name type="scientific">Kibdelosporangium phytohabitans</name>
    <dbReference type="NCBI Taxonomy" id="860235"/>
    <lineage>
        <taxon>Bacteria</taxon>
        <taxon>Bacillati</taxon>
        <taxon>Actinomycetota</taxon>
        <taxon>Actinomycetes</taxon>
        <taxon>Pseudonocardiales</taxon>
        <taxon>Pseudonocardiaceae</taxon>
        <taxon>Kibdelosporangium</taxon>
    </lineage>
</organism>
<dbReference type="HAMAP" id="MF_02065">
    <property type="entry name" value="MltG"/>
    <property type="match status" value="1"/>
</dbReference>
<evidence type="ECO:0000313" key="10">
    <source>
        <dbReference type="Proteomes" id="UP000063699"/>
    </source>
</evidence>
<dbReference type="PANTHER" id="PTHR30518">
    <property type="entry name" value="ENDOLYTIC MUREIN TRANSGLYCOSYLASE"/>
    <property type="match status" value="1"/>
</dbReference>
<name>A0A0N9IA88_9PSEU</name>
<dbReference type="NCBIfam" id="TIGR00247">
    <property type="entry name" value="endolytic transglycosylase MltG"/>
    <property type="match status" value="1"/>
</dbReference>
<comment type="function">
    <text evidence="7">Functions as a peptidoglycan terminase that cleaves nascent peptidoglycan strands endolytically to terminate their elongation.</text>
</comment>
<dbReference type="GO" id="GO:0005886">
    <property type="term" value="C:plasma membrane"/>
    <property type="evidence" value="ECO:0007669"/>
    <property type="project" value="UniProtKB-SubCell"/>
</dbReference>
<evidence type="ECO:0000256" key="4">
    <source>
        <dbReference type="ARBA" id="ARBA00023136"/>
    </source>
</evidence>
<keyword evidence="6 7" id="KW-0961">Cell wall biogenesis/degradation</keyword>
<evidence type="ECO:0000313" key="9">
    <source>
        <dbReference type="EMBL" id="ALG15336.1"/>
    </source>
</evidence>
<evidence type="ECO:0000256" key="6">
    <source>
        <dbReference type="ARBA" id="ARBA00023316"/>
    </source>
</evidence>
<proteinExistence type="inferred from homology"/>
<comment type="subcellular location">
    <subcellularLocation>
        <location evidence="7">Cell membrane</location>
        <topology evidence="7">Single-pass membrane protein</topology>
    </subcellularLocation>
</comment>
<dbReference type="EMBL" id="CP012752">
    <property type="protein sequence ID" value="ALG15336.1"/>
    <property type="molecule type" value="Genomic_DNA"/>
</dbReference>
<protein>
    <recommendedName>
        <fullName evidence="7">Endolytic murein transglycosylase</fullName>
        <ecNumber evidence="7">4.2.2.29</ecNumber>
    </recommendedName>
    <alternativeName>
        <fullName evidence="7">Peptidoglycan lytic transglycosylase</fullName>
    </alternativeName>
    <alternativeName>
        <fullName evidence="7">Peptidoglycan polymerization terminase</fullName>
    </alternativeName>
</protein>
<keyword evidence="5 7" id="KW-0456">Lyase</keyword>
<comment type="catalytic activity">
    <reaction evidence="7">
        <text>a peptidoglycan chain = a peptidoglycan chain with N-acetyl-1,6-anhydromuramyl-[peptide] at the reducing end + a peptidoglycan chain with N-acetylglucosamine at the non-reducing end.</text>
        <dbReference type="EC" id="4.2.2.29"/>
    </reaction>
</comment>
<accession>A0A0N9IA88</accession>
<feature type="site" description="Important for catalytic activity" evidence="7">
    <location>
        <position position="282"/>
    </location>
</feature>